<evidence type="ECO:0000256" key="1">
    <source>
        <dbReference type="ARBA" id="ARBA00004127"/>
    </source>
</evidence>
<dbReference type="UniPathway" id="UPA00378"/>
<organism evidence="13 14">
    <name type="scientific">Microbacterium azadirachtae</name>
    <dbReference type="NCBI Taxonomy" id="582680"/>
    <lineage>
        <taxon>Bacteria</taxon>
        <taxon>Bacillati</taxon>
        <taxon>Actinomycetota</taxon>
        <taxon>Actinomycetes</taxon>
        <taxon>Micrococcales</taxon>
        <taxon>Microbacteriaceae</taxon>
        <taxon>Microbacterium</taxon>
    </lineage>
</organism>
<comment type="caution">
    <text evidence="13">The sequence shown here is derived from an EMBL/GenBank/DDBJ whole genome shotgun (WGS) entry which is preliminary data.</text>
</comment>
<evidence type="ECO:0000313" key="13">
    <source>
        <dbReference type="EMBL" id="KJL32861.1"/>
    </source>
</evidence>
<evidence type="ECO:0000259" key="11">
    <source>
        <dbReference type="Pfam" id="PF02366"/>
    </source>
</evidence>
<dbReference type="Pfam" id="PF16192">
    <property type="entry name" value="PMT_4TMC"/>
    <property type="match status" value="1"/>
</dbReference>
<keyword evidence="5 10" id="KW-0808">Transferase</keyword>
<dbReference type="InterPro" id="IPR032421">
    <property type="entry name" value="PMT_4TMC"/>
</dbReference>
<dbReference type="GO" id="GO:0012505">
    <property type="term" value="C:endomembrane system"/>
    <property type="evidence" value="ECO:0007669"/>
    <property type="project" value="UniProtKB-SubCell"/>
</dbReference>
<evidence type="ECO:0000259" key="12">
    <source>
        <dbReference type="Pfam" id="PF16192"/>
    </source>
</evidence>
<feature type="transmembrane region" description="Helical" evidence="10">
    <location>
        <begin position="445"/>
        <end position="464"/>
    </location>
</feature>
<keyword evidence="10" id="KW-1003">Cell membrane</keyword>
<keyword evidence="7 10" id="KW-1133">Transmembrane helix</keyword>
<feature type="transmembrane region" description="Helical" evidence="10">
    <location>
        <begin position="290"/>
        <end position="311"/>
    </location>
</feature>
<proteinExistence type="inferred from homology"/>
<feature type="domain" description="ArnT-like N-terminal" evidence="11">
    <location>
        <begin position="129"/>
        <end position="267"/>
    </location>
</feature>
<feature type="transmembrane region" description="Helical" evidence="10">
    <location>
        <begin position="132"/>
        <end position="153"/>
    </location>
</feature>
<sequence>MTAPLLPGLDARIDGRPTAWERLRDAWLGDPARLRLVSWLAPTLITLLAAVLRIAGLGHPHTIVFDETYYVKDAWSLWVQGYEGSWRTGANEMFAKGDTSALEDTASFVVHPPLGKWLIALGIAAFGPGSSFGWRISTAVIGTLTVLVVYLLAKALTRSVTVASIAGLLMAVDGLGIVLSRIGLLDGILTFFIMLGILFLVYDRRQTMPRLEDRASHERGDDPTLWGRVFWRRPWVLAAGVALGAATSVKWSGGYVLAAAGIYLVVTDALARRRAGVALWPTDAVIRQGLASFVLLVPVAAAVYVASWSGWFLTAGGYDRQITDNVLTSWFKYHSDILAFHVGLTSSHPYASPAWQWPLLIRPTAFWVGGQDAPCFGTDRCIGTITSIPNPLIWYLGAAAAVHLLVRFVRGLVLRAPMPWSYAIPLVGLAATYLPWLAFPERTIFQFYTVVMAPFLILALALALRDIAGRRSDPRHRRQSGQRTVVVILVLIVLLSAFFYPLWIGLPVPWWFWQAHNWMITWI</sequence>
<dbReference type="Proteomes" id="UP000033740">
    <property type="component" value="Unassembled WGS sequence"/>
</dbReference>
<dbReference type="AlphaFoldDB" id="A0A0F0LMV4"/>
<accession>A0A0F0LMV4</accession>
<gene>
    <name evidence="13" type="primary">pmt</name>
    <name evidence="13" type="ORF">RS86_02034</name>
</gene>
<evidence type="ECO:0000256" key="10">
    <source>
        <dbReference type="RuleBase" id="RU367007"/>
    </source>
</evidence>
<dbReference type="EC" id="2.4.1.-" evidence="10"/>
<reference evidence="13 14" key="1">
    <citation type="submission" date="2015-02" db="EMBL/GenBank/DDBJ databases">
        <title>Draft genome sequences of ten Microbacterium spp. with emphasis on heavy metal contaminated environments.</title>
        <authorList>
            <person name="Corretto E."/>
        </authorList>
    </citation>
    <scope>NUCLEOTIDE SEQUENCE [LARGE SCALE GENOMIC DNA]</scope>
    <source>
        <strain evidence="13 14">ARN176</strain>
    </source>
</reference>
<evidence type="ECO:0000256" key="6">
    <source>
        <dbReference type="ARBA" id="ARBA00022692"/>
    </source>
</evidence>
<feature type="transmembrane region" description="Helical" evidence="10">
    <location>
        <begin position="184"/>
        <end position="202"/>
    </location>
</feature>
<dbReference type="PANTHER" id="PTHR10050:SF46">
    <property type="entry name" value="PROTEIN O-MANNOSYL-TRANSFERASE 2"/>
    <property type="match status" value="1"/>
</dbReference>
<protein>
    <recommendedName>
        <fullName evidence="9 10">Polyprenol-phosphate-mannose--protein mannosyltransferase</fullName>
        <ecNumber evidence="10">2.4.1.-</ecNumber>
    </recommendedName>
</protein>
<dbReference type="GO" id="GO:0004169">
    <property type="term" value="F:dolichyl-phosphate-mannose-protein mannosyltransferase activity"/>
    <property type="evidence" value="ECO:0007669"/>
    <property type="project" value="UniProtKB-UniRule"/>
</dbReference>
<dbReference type="Pfam" id="PF02366">
    <property type="entry name" value="PMT"/>
    <property type="match status" value="1"/>
</dbReference>
<comment type="function">
    <text evidence="10">Protein O-mannosyltransferase that catalyzes the transfer of a single mannose residue from a polyprenol phospho-mannosyl lipidic donor to the hydroxyl group of selected serine and threonine residues in acceptor proteins.</text>
</comment>
<name>A0A0F0LMV4_9MICO</name>
<feature type="transmembrane region" description="Helical" evidence="10">
    <location>
        <begin position="420"/>
        <end position="439"/>
    </location>
</feature>
<keyword evidence="6 10" id="KW-0812">Transmembrane</keyword>
<evidence type="ECO:0000256" key="8">
    <source>
        <dbReference type="ARBA" id="ARBA00023136"/>
    </source>
</evidence>
<evidence type="ECO:0000313" key="14">
    <source>
        <dbReference type="Proteomes" id="UP000033740"/>
    </source>
</evidence>
<dbReference type="GO" id="GO:0005886">
    <property type="term" value="C:plasma membrane"/>
    <property type="evidence" value="ECO:0007669"/>
    <property type="project" value="UniProtKB-SubCell"/>
</dbReference>
<keyword evidence="14" id="KW-1185">Reference proteome</keyword>
<evidence type="ECO:0000256" key="3">
    <source>
        <dbReference type="ARBA" id="ARBA00007222"/>
    </source>
</evidence>
<feature type="transmembrane region" description="Helical" evidence="10">
    <location>
        <begin position="160"/>
        <end position="178"/>
    </location>
</feature>
<evidence type="ECO:0000256" key="7">
    <source>
        <dbReference type="ARBA" id="ARBA00022989"/>
    </source>
</evidence>
<keyword evidence="8 10" id="KW-0472">Membrane</keyword>
<evidence type="ECO:0000256" key="9">
    <source>
        <dbReference type="ARBA" id="ARBA00093617"/>
    </source>
</evidence>
<dbReference type="PATRIC" id="fig|582680.6.peg.2098"/>
<feature type="transmembrane region" description="Helical" evidence="10">
    <location>
        <begin position="392"/>
        <end position="413"/>
    </location>
</feature>
<dbReference type="EMBL" id="JYIX01000035">
    <property type="protein sequence ID" value="KJL32861.1"/>
    <property type="molecule type" value="Genomic_DNA"/>
</dbReference>
<comment type="pathway">
    <text evidence="2 10">Protein modification; protein glycosylation.</text>
</comment>
<dbReference type="InterPro" id="IPR003342">
    <property type="entry name" value="ArnT-like_N"/>
</dbReference>
<keyword evidence="4 10" id="KW-0328">Glycosyltransferase</keyword>
<dbReference type="PANTHER" id="PTHR10050">
    <property type="entry name" value="DOLICHYL-PHOSPHATE-MANNOSE--PROTEIN MANNOSYLTRANSFERASE"/>
    <property type="match status" value="1"/>
</dbReference>
<evidence type="ECO:0000256" key="4">
    <source>
        <dbReference type="ARBA" id="ARBA00022676"/>
    </source>
</evidence>
<evidence type="ECO:0000256" key="5">
    <source>
        <dbReference type="ARBA" id="ARBA00022679"/>
    </source>
</evidence>
<feature type="domain" description="Protein O-mannosyl-transferase C-terminal four TM" evidence="12">
    <location>
        <begin position="327"/>
        <end position="522"/>
    </location>
</feature>
<evidence type="ECO:0000256" key="2">
    <source>
        <dbReference type="ARBA" id="ARBA00004922"/>
    </source>
</evidence>
<dbReference type="RefSeq" id="WP_052680198.1">
    <property type="nucleotide sequence ID" value="NZ_JYIX01000035.1"/>
</dbReference>
<dbReference type="STRING" id="582680.RS86_02034"/>
<dbReference type="InterPro" id="IPR027005">
    <property type="entry name" value="PMT-like"/>
</dbReference>
<comment type="subcellular location">
    <subcellularLocation>
        <location evidence="10">Cell membrane</location>
    </subcellularLocation>
    <subcellularLocation>
        <location evidence="1">Endomembrane system</location>
        <topology evidence="1">Multi-pass membrane protein</topology>
    </subcellularLocation>
</comment>
<comment type="similarity">
    <text evidence="3 10">Belongs to the glycosyltransferase 39 family.</text>
</comment>
<feature type="transmembrane region" description="Helical" evidence="10">
    <location>
        <begin position="485"/>
        <end position="504"/>
    </location>
</feature>